<feature type="domain" description="SLH" evidence="1">
    <location>
        <begin position="662"/>
        <end position="723"/>
    </location>
</feature>
<evidence type="ECO:0000259" key="1">
    <source>
        <dbReference type="PROSITE" id="PS51272"/>
    </source>
</evidence>
<dbReference type="InterPro" id="IPR001119">
    <property type="entry name" value="SLH_dom"/>
</dbReference>
<feature type="domain" description="SLH" evidence="1">
    <location>
        <begin position="726"/>
        <end position="788"/>
    </location>
</feature>
<dbReference type="RefSeq" id="WP_038698132.1">
    <property type="nucleotide sequence ID" value="NZ_CP009286.1"/>
</dbReference>
<evidence type="ECO:0000313" key="2">
    <source>
        <dbReference type="EMBL" id="AIQ65231.1"/>
    </source>
</evidence>
<dbReference type="Pfam" id="PF00395">
    <property type="entry name" value="SLH"/>
    <property type="match status" value="2"/>
</dbReference>
<dbReference type="PROSITE" id="PS51272">
    <property type="entry name" value="SLH"/>
    <property type="match status" value="2"/>
</dbReference>
<dbReference type="HOGENOM" id="CLU_019560_0_0_9"/>
<gene>
    <name evidence="2" type="ORF">PSTEL_21030</name>
</gene>
<dbReference type="InterPro" id="IPR032599">
    <property type="entry name" value="YcdB/YcdC_rep_domain"/>
</dbReference>
<sequence>MSKTDRVAKRITGIAAKSAASGLMVLALAVPGGWVYADSATSAASASVSNTVVVNASSPSGSEQSSTADPTKAKFTKEQAIAKVRELFPELKDAEVSNVQLGITNVSPAPSNQMVWDIQWSFRTGTGSFGFSSQVDAINGDLISTYINLGDQDNESYYPPAITRDQALEKAKAFIAKAASSISADDLEVSSSNYYYASNPSLFGPAQYGFYFTVKHGGIPSAFENITIGIDGNGRVKMFNKTPAHWSYPSTKAAWTAQQAEQAFKSKFDVELVYIPVYGTSGLNRWVLGWKPVEPALYPIDAASGSRLSIDGTVSTVSRTVYADVPQLQARFTPRSSSEEMTNDEAVQAVKKIVTIPTNLRLNSSTLFGGYPGTDRKAWSLFWIQSGGIGGMVSQSYATVDALTGQILSYNKSQDMTGGSAADSAKPKTGKLTYKQSKDKAIALINKLYPNASNNLKLVVPENSVANADGGYGFQFIRFAGGIRVDDGGVIVTLDGDGNLVNYYTSQLTELDTSKLKQSDVKVSKDDALAQILSLYTTKLQYQSFGGYNASGYTDPVVKLVYTPVESDAVTGPQRILDAVTGVLTPQYQIQSQLQNDASVTDIKGNPSEEALSTLVKYNILIPDESGKVKPDAQLTTGEWLTWMGNALTAGNLGVYVMSGQDRKAVAGVAPDSSYYPAVAYAAQNKWIASGSTFNPETPLTREQFAVLLTSLTGYDKFSAFLENDPSVTGFSDAAQISHKGAVAVAVRLGLLEGQSGKFNPTGAVTRADAAQVIMKLVELQGKTDQTIGQSRYY</sequence>
<dbReference type="EMBL" id="CP009286">
    <property type="protein sequence ID" value="AIQ65231.1"/>
    <property type="molecule type" value="Genomic_DNA"/>
</dbReference>
<accession>A0A089LUL2</accession>
<dbReference type="Pfam" id="PF16244">
    <property type="entry name" value="DUF4901"/>
    <property type="match status" value="2"/>
</dbReference>
<reference evidence="2 3" key="1">
    <citation type="submission" date="2014-08" db="EMBL/GenBank/DDBJ databases">
        <title>Comparative genomics of the Paenibacillus odorifer group.</title>
        <authorList>
            <person name="den Bakker H.C."/>
            <person name="Tsai Y.-C."/>
            <person name="Martin N."/>
            <person name="Korlach J."/>
            <person name="Wiedmann M."/>
        </authorList>
    </citation>
    <scope>NUCLEOTIDE SEQUENCE [LARGE SCALE GENOMIC DNA]</scope>
    <source>
        <strain evidence="2 3">DSM 14472</strain>
    </source>
</reference>
<name>A0A089LUL2_9BACL</name>
<keyword evidence="3" id="KW-1185">Reference proteome</keyword>
<dbReference type="OrthoDB" id="2652191at2"/>
<dbReference type="STRING" id="169760.PSTEL_21030"/>
<protein>
    <recommendedName>
        <fullName evidence="1">SLH domain-containing protein</fullName>
    </recommendedName>
</protein>
<organism evidence="2 3">
    <name type="scientific">Paenibacillus stellifer</name>
    <dbReference type="NCBI Taxonomy" id="169760"/>
    <lineage>
        <taxon>Bacteria</taxon>
        <taxon>Bacillati</taxon>
        <taxon>Bacillota</taxon>
        <taxon>Bacilli</taxon>
        <taxon>Bacillales</taxon>
        <taxon>Paenibacillaceae</taxon>
        <taxon>Paenibacillus</taxon>
    </lineage>
</organism>
<proteinExistence type="predicted"/>
<evidence type="ECO:0000313" key="3">
    <source>
        <dbReference type="Proteomes" id="UP000029507"/>
    </source>
</evidence>
<dbReference type="AlphaFoldDB" id="A0A089LUL2"/>
<dbReference type="Proteomes" id="UP000029507">
    <property type="component" value="Chromosome"/>
</dbReference>
<dbReference type="KEGG" id="pste:PSTEL_21030"/>